<dbReference type="KEGG" id="vao:FA707_02380"/>
<dbReference type="AlphaFoldDB" id="A0A4D7CU62"/>
<keyword evidence="2" id="KW-1133">Transmembrane helix</keyword>
<name>A0A4D7CU62_9ENTE</name>
<gene>
    <name evidence="3" type="ORF">FA707_02380</name>
</gene>
<dbReference type="RefSeq" id="WP_136952724.1">
    <property type="nucleotide sequence ID" value="NZ_CP039712.1"/>
</dbReference>
<keyword evidence="4" id="KW-1185">Reference proteome</keyword>
<reference evidence="3 4" key="1">
    <citation type="submission" date="2019-04" db="EMBL/GenBank/DDBJ databases">
        <title>Vagococcus sp. nov., isolated from faeces of yaks (Bos grunniens).</title>
        <authorList>
            <person name="Ge Y."/>
        </authorList>
    </citation>
    <scope>NUCLEOTIDE SEQUENCE [LARGE SCALE GENOMIC DNA]</scope>
    <source>
        <strain evidence="3 4">MN-17</strain>
    </source>
</reference>
<accession>A0A4D7CU62</accession>
<evidence type="ECO:0000313" key="3">
    <source>
        <dbReference type="EMBL" id="QCI85881.1"/>
    </source>
</evidence>
<organism evidence="3 4">
    <name type="scientific">Vagococcus zengguangii</name>
    <dbReference type="NCBI Taxonomy" id="2571750"/>
    <lineage>
        <taxon>Bacteria</taxon>
        <taxon>Bacillati</taxon>
        <taxon>Bacillota</taxon>
        <taxon>Bacilli</taxon>
        <taxon>Lactobacillales</taxon>
        <taxon>Enterococcaceae</taxon>
        <taxon>Vagococcus</taxon>
    </lineage>
</organism>
<dbReference type="EMBL" id="CP039712">
    <property type="protein sequence ID" value="QCI85881.1"/>
    <property type="molecule type" value="Genomic_DNA"/>
</dbReference>
<keyword evidence="2" id="KW-0472">Membrane</keyword>
<sequence length="109" mass="12307">MLKKYRYKLFIVIMTLHLFIINPISQQASTYDHTDVSVSIKAPSASSEESNDNKLPLPSDGQATISTTNNERFPQTNEITSQNMSLFGVLILLCSIVILLREKEVFDNE</sequence>
<evidence type="ECO:0000313" key="4">
    <source>
        <dbReference type="Proteomes" id="UP000298615"/>
    </source>
</evidence>
<feature type="transmembrane region" description="Helical" evidence="2">
    <location>
        <begin position="7"/>
        <end position="25"/>
    </location>
</feature>
<protein>
    <submittedName>
        <fullName evidence="3">Uncharacterized protein</fullName>
    </submittedName>
</protein>
<keyword evidence="2" id="KW-0812">Transmembrane</keyword>
<feature type="compositionally biased region" description="Polar residues" evidence="1">
    <location>
        <begin position="61"/>
        <end position="73"/>
    </location>
</feature>
<proteinExistence type="predicted"/>
<evidence type="ECO:0000256" key="2">
    <source>
        <dbReference type="SAM" id="Phobius"/>
    </source>
</evidence>
<evidence type="ECO:0000256" key="1">
    <source>
        <dbReference type="SAM" id="MobiDB-lite"/>
    </source>
</evidence>
<feature type="region of interest" description="Disordered" evidence="1">
    <location>
        <begin position="42"/>
        <end position="73"/>
    </location>
</feature>
<dbReference type="Proteomes" id="UP000298615">
    <property type="component" value="Chromosome"/>
</dbReference>
<feature type="transmembrane region" description="Helical" evidence="2">
    <location>
        <begin position="84"/>
        <end position="100"/>
    </location>
</feature>